<keyword evidence="1" id="KW-0812">Transmembrane</keyword>
<sequence length="517" mass="55144">MSDVMRRSMTIRVVTVTAGWDGGGYWNPAALIRSILPGLSVSQQQTLFSNRRRATQSLSRAQLGRVGLLLSGFMSIALLGIFSSVPAMVELTENEMSEVSGQALMQMAKTPGEVGTVSQDIMFYRAGLNAAMEINMNIEKLQLGCTANAINGQYCDIDIDHLSLSGASWDEGRPNSSALLTRPFIEFAIDNDGTPFREVVGFRLSAENASGLLTMGHNDGAGNEMGINSLSGYMTTTPVSGTAQTAPANFAGPGDPFQTELLISAHINAAFADGDLVVRTNPAEGTGINLPSLSVPFSSAQGAVINGRRQTSTSLDVTGTIPQIFFPASSNSNQTTQLRAYIEDCIGSVCGLTGGPYWVYANQGSVNGLQLAATFNQSLGFIHKIEVDSPFSLSFQSDPVKWPGTAAANVAQQGWWMSFEDMVELGDVSPSELVDITQSFPQLATALQNYFNENPLDLGFGQAWTGLMGGYMNVNMPNMHLQNDVPGGTPPLGMTLEDLRLGAQDVIPNCWGGARFC</sequence>
<evidence type="ECO:0000256" key="1">
    <source>
        <dbReference type="SAM" id="Phobius"/>
    </source>
</evidence>
<protein>
    <submittedName>
        <fullName evidence="2">Uncharacterized protein</fullName>
    </submittedName>
</protein>
<evidence type="ECO:0000313" key="2">
    <source>
        <dbReference type="EMBL" id="MCK0536396.1"/>
    </source>
</evidence>
<evidence type="ECO:0000313" key="3">
    <source>
        <dbReference type="Proteomes" id="UP001165524"/>
    </source>
</evidence>
<dbReference type="RefSeq" id="WP_246947578.1">
    <property type="nucleotide sequence ID" value="NZ_JALKII010000001.1"/>
</dbReference>
<feature type="transmembrane region" description="Helical" evidence="1">
    <location>
        <begin position="66"/>
        <end position="89"/>
    </location>
</feature>
<dbReference type="EMBL" id="JALKII010000001">
    <property type="protein sequence ID" value="MCK0536396.1"/>
    <property type="molecule type" value="Genomic_DNA"/>
</dbReference>
<proteinExistence type="predicted"/>
<comment type="caution">
    <text evidence="2">The sequence shown here is derived from an EMBL/GenBank/DDBJ whole genome shotgun (WGS) entry which is preliminary data.</text>
</comment>
<organism evidence="2 3">
    <name type="scientific">Alcanivorax quisquiliarum</name>
    <dbReference type="NCBI Taxonomy" id="2933565"/>
    <lineage>
        <taxon>Bacteria</taxon>
        <taxon>Pseudomonadati</taxon>
        <taxon>Pseudomonadota</taxon>
        <taxon>Gammaproteobacteria</taxon>
        <taxon>Oceanospirillales</taxon>
        <taxon>Alcanivoracaceae</taxon>
        <taxon>Alcanivorax</taxon>
    </lineage>
</organism>
<keyword evidence="3" id="KW-1185">Reference proteome</keyword>
<keyword evidence="1" id="KW-1133">Transmembrane helix</keyword>
<gene>
    <name evidence="2" type="ORF">MU846_01585</name>
</gene>
<keyword evidence="1" id="KW-0472">Membrane</keyword>
<dbReference type="Proteomes" id="UP001165524">
    <property type="component" value="Unassembled WGS sequence"/>
</dbReference>
<reference evidence="2" key="1">
    <citation type="submission" date="2022-04" db="EMBL/GenBank/DDBJ databases">
        <title>Alcanivorax sp. CY1518 draft genome sequence.</title>
        <authorList>
            <person name="Zhao G."/>
            <person name="An M."/>
        </authorList>
    </citation>
    <scope>NUCLEOTIDE SEQUENCE</scope>
    <source>
        <strain evidence="2">CY1518</strain>
    </source>
</reference>
<name>A0ABT0E3L3_9GAMM</name>
<accession>A0ABT0E3L3</accession>